<dbReference type="PANTHER" id="PTHR33055">
    <property type="entry name" value="TRANSPOSASE FOR INSERTION SEQUENCE ELEMENT IS1111A"/>
    <property type="match status" value="1"/>
</dbReference>
<dbReference type="AlphaFoldDB" id="A0A077NTI9"/>
<evidence type="ECO:0000256" key="1">
    <source>
        <dbReference type="SAM" id="Coils"/>
    </source>
</evidence>
<gene>
    <name evidence="3" type="ORF">XBFM1_2340003</name>
</gene>
<proteinExistence type="predicted"/>
<evidence type="ECO:0000313" key="4">
    <source>
        <dbReference type="Proteomes" id="UP000028487"/>
    </source>
</evidence>
<dbReference type="InterPro" id="IPR003346">
    <property type="entry name" value="Transposase_20"/>
</dbReference>
<organism evidence="3 4">
    <name type="scientific">Xenorhabdus bovienii str. feltiae Moldova</name>
    <dbReference type="NCBI Taxonomy" id="1398200"/>
    <lineage>
        <taxon>Bacteria</taxon>
        <taxon>Pseudomonadati</taxon>
        <taxon>Pseudomonadota</taxon>
        <taxon>Gammaproteobacteria</taxon>
        <taxon>Enterobacterales</taxon>
        <taxon>Morganellaceae</taxon>
        <taxon>Xenorhabdus</taxon>
    </lineage>
</organism>
<dbReference type="PANTHER" id="PTHR33055:SF3">
    <property type="entry name" value="PUTATIVE TRANSPOSASE FOR IS117-RELATED"/>
    <property type="match status" value="1"/>
</dbReference>
<dbReference type="GO" id="GO:0004803">
    <property type="term" value="F:transposase activity"/>
    <property type="evidence" value="ECO:0007669"/>
    <property type="project" value="InterPro"/>
</dbReference>
<dbReference type="EMBL" id="CBSV010000151">
    <property type="protein sequence ID" value="CDH01844.1"/>
    <property type="molecule type" value="Genomic_DNA"/>
</dbReference>
<name>A0A077NTI9_XENBV</name>
<dbReference type="Proteomes" id="UP000028487">
    <property type="component" value="Unassembled WGS sequence"/>
</dbReference>
<dbReference type="InterPro" id="IPR047650">
    <property type="entry name" value="Transpos_IS110"/>
</dbReference>
<feature type="coiled-coil region" evidence="1">
    <location>
        <begin position="46"/>
        <end position="73"/>
    </location>
</feature>
<accession>A0A077NTI9</accession>
<keyword evidence="1" id="KW-0175">Coiled coil</keyword>
<evidence type="ECO:0000259" key="2">
    <source>
        <dbReference type="Pfam" id="PF02371"/>
    </source>
</evidence>
<dbReference type="GO" id="GO:0003677">
    <property type="term" value="F:DNA binding"/>
    <property type="evidence" value="ECO:0007669"/>
    <property type="project" value="InterPro"/>
</dbReference>
<evidence type="ECO:0000313" key="3">
    <source>
        <dbReference type="EMBL" id="CDH01844.1"/>
    </source>
</evidence>
<sequence>MISSRSRRLSEFGIVIAQGIRQFAVRLPEILEDASNSLPDTFRQLLQRLGEHLKELDRQVTELEQDIQHWHRGNADSRRLSEIPGIGPITASDLTAWRGLVPRQHSSGGKSTLQGISKQGDNYFRTLLIHGARAVVRYVKEKTG</sequence>
<dbReference type="GO" id="GO:0006313">
    <property type="term" value="P:DNA transposition"/>
    <property type="evidence" value="ECO:0007669"/>
    <property type="project" value="InterPro"/>
</dbReference>
<reference evidence="3" key="1">
    <citation type="submission" date="2013-07" db="EMBL/GenBank/DDBJ databases">
        <title>Sub-species coevolution in mutualistic symbiosis.</title>
        <authorList>
            <person name="Murfin K."/>
            <person name="Klassen J."/>
            <person name="Lee M."/>
            <person name="Forst S."/>
            <person name="Stock P."/>
            <person name="Goodrich-Blair H."/>
        </authorList>
    </citation>
    <scope>NUCLEOTIDE SEQUENCE [LARGE SCALE GENOMIC DNA]</scope>
    <source>
        <strain evidence="3">Feltiae Moldova</strain>
    </source>
</reference>
<feature type="domain" description="Transposase IS116/IS110/IS902 C-terminal" evidence="2">
    <location>
        <begin position="91"/>
        <end position="138"/>
    </location>
</feature>
<dbReference type="HOGENOM" id="CLU_036902_3_2_6"/>
<comment type="caution">
    <text evidence="3">The sequence shown here is derived from an EMBL/GenBank/DDBJ whole genome shotgun (WGS) entry which is preliminary data.</text>
</comment>
<dbReference type="Pfam" id="PF02371">
    <property type="entry name" value="Transposase_20"/>
    <property type="match status" value="1"/>
</dbReference>
<protein>
    <submittedName>
        <fullName evidence="3">Transposase</fullName>
    </submittedName>
</protein>